<dbReference type="CDD" id="cd00024">
    <property type="entry name" value="CD_CSD"/>
    <property type="match status" value="1"/>
</dbReference>
<proteinExistence type="predicted"/>
<dbReference type="PROSITE" id="PS50013">
    <property type="entry name" value="CHROMO_2"/>
    <property type="match status" value="1"/>
</dbReference>
<comment type="caution">
    <text evidence="2">The sequence shown here is derived from an EMBL/GenBank/DDBJ whole genome shotgun (WGS) entry which is preliminary data.</text>
</comment>
<evidence type="ECO:0000259" key="1">
    <source>
        <dbReference type="PROSITE" id="PS50013"/>
    </source>
</evidence>
<dbReference type="Gene3D" id="2.40.50.40">
    <property type="match status" value="1"/>
</dbReference>
<dbReference type="AlphaFoldDB" id="A0A8S9VF04"/>
<evidence type="ECO:0000313" key="3">
    <source>
        <dbReference type="Proteomes" id="UP000704712"/>
    </source>
</evidence>
<evidence type="ECO:0000313" key="2">
    <source>
        <dbReference type="EMBL" id="KAF4149922.1"/>
    </source>
</evidence>
<dbReference type="InterPro" id="IPR000953">
    <property type="entry name" value="Chromo/chromo_shadow_dom"/>
</dbReference>
<dbReference type="Pfam" id="PF24626">
    <property type="entry name" value="SH3_Tf2-1"/>
    <property type="match status" value="1"/>
</dbReference>
<dbReference type="PANTHER" id="PTHR46148">
    <property type="entry name" value="CHROMO DOMAIN-CONTAINING PROTEIN"/>
    <property type="match status" value="1"/>
</dbReference>
<sequence length="173" mass="20164">MKFFHDRNRPTRHFEPGDQVLLDMTNLDLPHVGVSGKRKLSPRFIGPYPVVQSTTPDTYKIELPPGIQIHDEFHVSYLRPYHFDENPRRLNDVPRLITREGHEGFQVQAIVGMKVRRGTLHYKDRWYGRDVNDSWEPATNLTQAQGLIDIYAKLHQSSRPRRSTRHSTPSASR</sequence>
<feature type="domain" description="Chromo" evidence="1">
    <location>
        <begin position="105"/>
        <end position="163"/>
    </location>
</feature>
<gene>
    <name evidence="2" type="ORF">GN958_ATG00861</name>
</gene>
<dbReference type="PANTHER" id="PTHR46148:SF44">
    <property type="entry name" value="GAG-POL POLYPROTEIN"/>
    <property type="match status" value="1"/>
</dbReference>
<organism evidence="2 3">
    <name type="scientific">Phytophthora infestans</name>
    <name type="common">Potato late blight agent</name>
    <name type="synonym">Botrytis infestans</name>
    <dbReference type="NCBI Taxonomy" id="4787"/>
    <lineage>
        <taxon>Eukaryota</taxon>
        <taxon>Sar</taxon>
        <taxon>Stramenopiles</taxon>
        <taxon>Oomycota</taxon>
        <taxon>Peronosporomycetes</taxon>
        <taxon>Peronosporales</taxon>
        <taxon>Peronosporaceae</taxon>
        <taxon>Phytophthora</taxon>
    </lineage>
</organism>
<dbReference type="EMBL" id="JAACNO010000105">
    <property type="protein sequence ID" value="KAF4149922.1"/>
    <property type="molecule type" value="Genomic_DNA"/>
</dbReference>
<protein>
    <submittedName>
        <fullName evidence="2">Putative chromo domain-containing protein</fullName>
    </submittedName>
</protein>
<accession>A0A8S9VF04</accession>
<reference evidence="2" key="1">
    <citation type="submission" date="2020-03" db="EMBL/GenBank/DDBJ databases">
        <title>Hybrid Assembly of Korean Phytophthora infestans isolates.</title>
        <authorList>
            <person name="Prokchorchik M."/>
            <person name="Lee Y."/>
            <person name="Seo J."/>
            <person name="Cho J.-H."/>
            <person name="Park Y.-E."/>
            <person name="Jang D.-C."/>
            <person name="Im J.-S."/>
            <person name="Choi J.-G."/>
            <person name="Park H.-J."/>
            <person name="Lee G.-B."/>
            <person name="Lee Y.-G."/>
            <person name="Hong S.-Y."/>
            <person name="Cho K."/>
            <person name="Sohn K.H."/>
        </authorList>
    </citation>
    <scope>NUCLEOTIDE SEQUENCE</scope>
    <source>
        <strain evidence="2">KR_2_A2</strain>
    </source>
</reference>
<dbReference type="SUPFAM" id="SSF54160">
    <property type="entry name" value="Chromo domain-like"/>
    <property type="match status" value="1"/>
</dbReference>
<dbReference type="InterPro" id="IPR016197">
    <property type="entry name" value="Chromo-like_dom_sf"/>
</dbReference>
<name>A0A8S9VF04_PHYIN</name>
<dbReference type="InterPro" id="IPR056924">
    <property type="entry name" value="SH3_Tf2-1"/>
</dbReference>
<dbReference type="Proteomes" id="UP000704712">
    <property type="component" value="Unassembled WGS sequence"/>
</dbReference>